<dbReference type="PANTHER" id="PTHR31827">
    <property type="entry name" value="EMB|CAB89363.1"/>
    <property type="match status" value="1"/>
</dbReference>
<keyword evidence="3" id="KW-1185">Reference proteome</keyword>
<accession>A0A485LP39</accession>
<dbReference type="EMBL" id="CAADRA010007358">
    <property type="protein sequence ID" value="VFU00637.1"/>
    <property type="molecule type" value="Genomic_DNA"/>
</dbReference>
<evidence type="ECO:0000313" key="2">
    <source>
        <dbReference type="EMBL" id="VFU00637.1"/>
    </source>
</evidence>
<dbReference type="PANTHER" id="PTHR31827:SF1">
    <property type="entry name" value="EMB|CAB89363.1"/>
    <property type="match status" value="1"/>
</dbReference>
<evidence type="ECO:0000313" key="1">
    <source>
        <dbReference type="EMBL" id="KAF0684006.1"/>
    </source>
</evidence>
<sequence length="180" mass="19606">MTTNMMVCLFNGCNHAALPTGKCEAHKARTKCSVADCFNQTYARQVCIKHGGKAKCIVDGCDANVRSQGFCCKHGPKTTKKTCQVDGCNKVAHARHRCVRHGGGQKCKVDACPAFARSGGFCQRHSDVSSSTSGQDDTENLMGLIGDIKLDEWWTADDYCGCEVDFTIEECAMLDYFITA</sequence>
<proteinExistence type="predicted"/>
<name>A0A485LP39_9STRA</name>
<dbReference type="OrthoDB" id="73726at2759"/>
<evidence type="ECO:0000313" key="3">
    <source>
        <dbReference type="Proteomes" id="UP000332933"/>
    </source>
</evidence>
<organism evidence="2 3">
    <name type="scientific">Aphanomyces stellatus</name>
    <dbReference type="NCBI Taxonomy" id="120398"/>
    <lineage>
        <taxon>Eukaryota</taxon>
        <taxon>Sar</taxon>
        <taxon>Stramenopiles</taxon>
        <taxon>Oomycota</taxon>
        <taxon>Saprolegniomycetes</taxon>
        <taxon>Saprolegniales</taxon>
        <taxon>Verrucalvaceae</taxon>
        <taxon>Aphanomyces</taxon>
    </lineage>
</organism>
<dbReference type="AlphaFoldDB" id="A0A485LP39"/>
<reference evidence="2 3" key="1">
    <citation type="submission" date="2019-03" db="EMBL/GenBank/DDBJ databases">
        <authorList>
            <person name="Gaulin E."/>
            <person name="Dumas B."/>
        </authorList>
    </citation>
    <scope>NUCLEOTIDE SEQUENCE [LARGE SCALE GENOMIC DNA]</scope>
    <source>
        <strain evidence="2">CBS 568.67</strain>
    </source>
</reference>
<protein>
    <submittedName>
        <fullName evidence="2">Aste57867_23994 protein</fullName>
    </submittedName>
</protein>
<dbReference type="Proteomes" id="UP000332933">
    <property type="component" value="Unassembled WGS sequence"/>
</dbReference>
<gene>
    <name evidence="2" type="primary">Aste57867_23994</name>
    <name evidence="1" type="ORF">As57867_023921</name>
    <name evidence="2" type="ORF">ASTE57867_23994</name>
</gene>
<reference evidence="1" key="2">
    <citation type="submission" date="2019-06" db="EMBL/GenBank/DDBJ databases">
        <title>Genomics analysis of Aphanomyces spp. identifies a new class of oomycete effector associated with host adaptation.</title>
        <authorList>
            <person name="Gaulin E."/>
        </authorList>
    </citation>
    <scope>NUCLEOTIDE SEQUENCE</scope>
    <source>
        <strain evidence="1">CBS 578.67</strain>
    </source>
</reference>
<dbReference type="EMBL" id="VJMH01007332">
    <property type="protein sequence ID" value="KAF0684006.1"/>
    <property type="molecule type" value="Genomic_DNA"/>
</dbReference>